<protein>
    <submittedName>
        <fullName evidence="3">Sugar phosphate isomerase/epimerase</fullName>
    </submittedName>
</protein>
<evidence type="ECO:0000313" key="3">
    <source>
        <dbReference type="WBParaSite" id="TTAC_0001023401-mRNA-1"/>
    </source>
</evidence>
<accession>A0A0R3X9K9</accession>
<proteinExistence type="predicted"/>
<reference evidence="1 2" key="2">
    <citation type="submission" date="2018-11" db="EMBL/GenBank/DDBJ databases">
        <authorList>
            <consortium name="Pathogen Informatics"/>
        </authorList>
    </citation>
    <scope>NUCLEOTIDE SEQUENCE [LARGE SCALE GENOMIC DNA]</scope>
</reference>
<reference evidence="3" key="1">
    <citation type="submission" date="2017-02" db="UniProtKB">
        <authorList>
            <consortium name="WormBaseParasite"/>
        </authorList>
    </citation>
    <scope>IDENTIFICATION</scope>
</reference>
<keyword evidence="2" id="KW-1185">Reference proteome</keyword>
<organism evidence="3">
    <name type="scientific">Hydatigena taeniaeformis</name>
    <name type="common">Feline tapeworm</name>
    <name type="synonym">Taenia taeniaeformis</name>
    <dbReference type="NCBI Taxonomy" id="6205"/>
    <lineage>
        <taxon>Eukaryota</taxon>
        <taxon>Metazoa</taxon>
        <taxon>Spiralia</taxon>
        <taxon>Lophotrochozoa</taxon>
        <taxon>Platyhelminthes</taxon>
        <taxon>Cestoda</taxon>
        <taxon>Eucestoda</taxon>
        <taxon>Cyclophyllidea</taxon>
        <taxon>Taeniidae</taxon>
        <taxon>Hydatigera</taxon>
    </lineage>
</organism>
<dbReference type="WBParaSite" id="TTAC_0001023401-mRNA-1">
    <property type="protein sequence ID" value="TTAC_0001023401-mRNA-1"/>
    <property type="gene ID" value="TTAC_0001023401"/>
</dbReference>
<dbReference type="AlphaFoldDB" id="A0A0R3X9K9"/>
<dbReference type="Proteomes" id="UP000274429">
    <property type="component" value="Unassembled WGS sequence"/>
</dbReference>
<sequence length="67" mass="7608">MSGLITCSPWGLRDQEVGGRGDLDPLWLTRLLERQEPYDTEVAIPIESTDVGRHLKRNYARPAIRMG</sequence>
<dbReference type="OrthoDB" id="6248491at2759"/>
<evidence type="ECO:0000313" key="2">
    <source>
        <dbReference type="Proteomes" id="UP000274429"/>
    </source>
</evidence>
<dbReference type="EMBL" id="UYWX01021437">
    <property type="protein sequence ID" value="VDM35199.1"/>
    <property type="molecule type" value="Genomic_DNA"/>
</dbReference>
<gene>
    <name evidence="1" type="ORF">TTAC_LOCUS10219</name>
</gene>
<evidence type="ECO:0000313" key="1">
    <source>
        <dbReference type="EMBL" id="VDM35199.1"/>
    </source>
</evidence>
<name>A0A0R3X9K9_HYDTA</name>